<dbReference type="SUPFAM" id="SSF52141">
    <property type="entry name" value="Uracil-DNA glycosylase-like"/>
    <property type="match status" value="1"/>
</dbReference>
<dbReference type="CDD" id="cd10028">
    <property type="entry name" value="UDG-F2_TDG_MUG"/>
    <property type="match status" value="1"/>
</dbReference>
<dbReference type="Gene3D" id="3.40.470.10">
    <property type="entry name" value="Uracil-DNA glycosylase-like domain"/>
    <property type="match status" value="1"/>
</dbReference>
<evidence type="ECO:0000256" key="4">
    <source>
        <dbReference type="SAM" id="MobiDB-lite"/>
    </source>
</evidence>
<gene>
    <name evidence="6" type="ORF">PODCO_102290</name>
</gene>
<evidence type="ECO:0000256" key="2">
    <source>
        <dbReference type="ARBA" id="ARBA00022801"/>
    </source>
</evidence>
<feature type="compositionally biased region" description="Pro residues" evidence="4">
    <location>
        <begin position="95"/>
        <end position="104"/>
    </location>
</feature>
<feature type="domain" description="Uracil-DNA glycosylase-like" evidence="5">
    <location>
        <begin position="107"/>
        <end position="295"/>
    </location>
</feature>
<evidence type="ECO:0000256" key="1">
    <source>
        <dbReference type="ARBA" id="ARBA00022763"/>
    </source>
</evidence>
<feature type="compositionally biased region" description="Low complexity" evidence="4">
    <location>
        <begin position="50"/>
        <end position="87"/>
    </location>
</feature>
<evidence type="ECO:0000259" key="5">
    <source>
        <dbReference type="SMART" id="SM00986"/>
    </source>
</evidence>
<protein>
    <submittedName>
        <fullName evidence="6">G/U mismatch-specific uracil DNA glycosylase</fullName>
    </submittedName>
</protein>
<feature type="compositionally biased region" description="Polar residues" evidence="4">
    <location>
        <begin position="1"/>
        <end position="17"/>
    </location>
</feature>
<name>A0ABY6RTJ6_PODCO</name>
<dbReference type="Pfam" id="PF03167">
    <property type="entry name" value="UDG"/>
    <property type="match status" value="1"/>
</dbReference>
<dbReference type="SMART" id="SM00986">
    <property type="entry name" value="UDG"/>
    <property type="match status" value="1"/>
</dbReference>
<keyword evidence="3" id="KW-0234">DNA repair</keyword>
<dbReference type="SMART" id="SM00987">
    <property type="entry name" value="UreE_C"/>
    <property type="match status" value="1"/>
</dbReference>
<organism evidence="6 7">
    <name type="scientific">Podospora comata</name>
    <dbReference type="NCBI Taxonomy" id="48703"/>
    <lineage>
        <taxon>Eukaryota</taxon>
        <taxon>Fungi</taxon>
        <taxon>Dikarya</taxon>
        <taxon>Ascomycota</taxon>
        <taxon>Pezizomycotina</taxon>
        <taxon>Sordariomycetes</taxon>
        <taxon>Sordariomycetidae</taxon>
        <taxon>Sordariales</taxon>
        <taxon>Podosporaceae</taxon>
        <taxon>Podospora</taxon>
    </lineage>
</organism>
<keyword evidence="2" id="KW-0378">Hydrolase</keyword>
<sequence length="337" mass="36785">MSETSSPQEEATDNLPTPTFAGRLKLSEFIFTPEQKKSMPLQQPLRKSPRLLASTSSSSTPLLQPSPSIPSPLKRSPSEPPSSISSPSKRKRPKPLPTPPGPLPLLPDAIAPNLILLFVGLNPGLLTSSTGHAYAHPTNLFWRLLHSSGITPRLCAPEEDRLLPSLFSLGLTNIVPRPTRNGAELSKKEMDAGVAVLEEKIREFKPEVVCIVGKSIWESVWRVRHGRGIKKEEFRYGWQERGEDMGKVEGVGEDMGKVEGVGEWNGARVFVACSTSGLAATLKPREKEEIFGELGEWVVKRRREREEEKGVGSGTDGGEDGGEGIGQVDDAEVKQES</sequence>
<evidence type="ECO:0000313" key="6">
    <source>
        <dbReference type="EMBL" id="VBB71557.1"/>
    </source>
</evidence>
<reference evidence="6" key="1">
    <citation type="submission" date="2018-02" db="EMBL/GenBank/DDBJ databases">
        <authorList>
            <person name="Silar P."/>
        </authorList>
    </citation>
    <scope>NUCLEOTIDE SEQUENCE [LARGE SCALE GENOMIC DNA]</scope>
    <source>
        <strain evidence="6">T</strain>
    </source>
</reference>
<keyword evidence="7" id="KW-1185">Reference proteome</keyword>
<feature type="region of interest" description="Disordered" evidence="4">
    <location>
        <begin position="1"/>
        <end position="104"/>
    </location>
</feature>
<dbReference type="PANTHER" id="PTHR12159:SF9">
    <property type="entry name" value="G_T MISMATCH-SPECIFIC THYMINE DNA GLYCOSYLASE"/>
    <property type="match status" value="1"/>
</dbReference>
<keyword evidence="1" id="KW-0227">DNA damage</keyword>
<evidence type="ECO:0000256" key="3">
    <source>
        <dbReference type="ARBA" id="ARBA00023204"/>
    </source>
</evidence>
<dbReference type="PANTHER" id="PTHR12159">
    <property type="entry name" value="G/T AND G/U MISMATCH-SPECIFIC DNA GLYCOSYLASE"/>
    <property type="match status" value="1"/>
</dbReference>
<dbReference type="InterPro" id="IPR005122">
    <property type="entry name" value="Uracil-DNA_glycosylase-like"/>
</dbReference>
<evidence type="ECO:0000313" key="7">
    <source>
        <dbReference type="Proteomes" id="UP000280685"/>
    </source>
</evidence>
<accession>A0ABY6RTJ6</accession>
<feature type="region of interest" description="Disordered" evidence="4">
    <location>
        <begin position="304"/>
        <end position="337"/>
    </location>
</feature>
<dbReference type="InterPro" id="IPR015637">
    <property type="entry name" value="MUG/TDG"/>
</dbReference>
<dbReference type="InterPro" id="IPR036895">
    <property type="entry name" value="Uracil-DNA_glycosylase-like_sf"/>
</dbReference>
<proteinExistence type="predicted"/>
<dbReference type="Proteomes" id="UP000280685">
    <property type="component" value="Chromosome 1"/>
</dbReference>
<dbReference type="EMBL" id="LR026964">
    <property type="protein sequence ID" value="VBB71557.1"/>
    <property type="molecule type" value="Genomic_DNA"/>
</dbReference>